<reference evidence="1 2" key="1">
    <citation type="submission" date="2014-08" db="EMBL/GenBank/DDBJ databases">
        <title>Directed in vitro evolution of therapeutic bacteriophage: the Appelmans protocol.</title>
        <authorList>
            <person name="Burrowes B.H."/>
            <person name="Molineux I.J."/>
            <person name="Alves D.R."/>
            <person name="Fralick J.A."/>
        </authorList>
    </citation>
    <scope>NUCLEOTIDE SEQUENCE [LARGE SCALE GENOMIC DNA]</scope>
</reference>
<evidence type="ECO:0000313" key="2">
    <source>
        <dbReference type="Proteomes" id="UP000030923"/>
    </source>
</evidence>
<organism evidence="1 2">
    <name type="scientific">Pseudomonas phage phi176</name>
    <dbReference type="NCBI Taxonomy" id="1541891"/>
    <lineage>
        <taxon>Viruses</taxon>
        <taxon>Duplodnaviria</taxon>
        <taxon>Heunggongvirae</taxon>
        <taxon>Uroviricota</taxon>
        <taxon>Caudoviricetes</taxon>
        <taxon>Schitoviridae</taxon>
        <taxon>Migulavirinae</taxon>
        <taxon>Litunavirus</taxon>
        <taxon>Litunavirus Ab09</taxon>
    </lineage>
</organism>
<accession>A0A0A7NPG2</accession>
<proteinExistence type="predicted"/>
<name>A0A0A7NPG2_9CAUD</name>
<dbReference type="Proteomes" id="UP000030923">
    <property type="component" value="Segment"/>
</dbReference>
<evidence type="ECO:0000313" key="1">
    <source>
        <dbReference type="EMBL" id="AIZ94955.1"/>
    </source>
</evidence>
<sequence length="90" mass="10509">MNIAAWLHNDEWHLFTSELNRVVKDQGYYQANLKGEEERDLVLIRISTKDMNSGNWYRFVPSSYSKSYTPVAWNIGIPKELQALLTIYGL</sequence>
<protein>
    <submittedName>
        <fullName evidence="1">Uncharacterized protein</fullName>
    </submittedName>
</protein>
<dbReference type="EMBL" id="KM411960">
    <property type="protein sequence ID" value="AIZ94955.1"/>
    <property type="molecule type" value="Genomic_DNA"/>
</dbReference>